<accession>A0A0U5BDK6</accession>
<keyword evidence="2" id="KW-1185">Reference proteome</keyword>
<sequence length="87" mass="9991">MRVTIHGKQSSETMDIHLDRSHTVGSIIQIILAIHPWLYQEIPPGRDRNSLEQIMTVRTADHPALMFDDSVENDVELEITFHDIVES</sequence>
<dbReference type="OrthoDB" id="2680139at2"/>
<reference evidence="1 2" key="1">
    <citation type="submission" date="2015-12" db="EMBL/GenBank/DDBJ databases">
        <title>Genome sequence of Aneurinibacillus soli.</title>
        <authorList>
            <person name="Lee J.S."/>
            <person name="Lee K.C."/>
            <person name="Kim K.K."/>
            <person name="Lee B.W."/>
        </authorList>
    </citation>
    <scope>NUCLEOTIDE SEQUENCE [LARGE SCALE GENOMIC DNA]</scope>
    <source>
        <strain evidence="1 2">CB4</strain>
    </source>
</reference>
<protein>
    <submittedName>
        <fullName evidence="1">Uncharacterized protein</fullName>
    </submittedName>
</protein>
<organism evidence="1 2">
    <name type="scientific">Aneurinibacillus soli</name>
    <dbReference type="NCBI Taxonomy" id="1500254"/>
    <lineage>
        <taxon>Bacteria</taxon>
        <taxon>Bacillati</taxon>
        <taxon>Bacillota</taxon>
        <taxon>Bacilli</taxon>
        <taxon>Bacillales</taxon>
        <taxon>Paenibacillaceae</taxon>
        <taxon>Aneurinibacillus group</taxon>
        <taxon>Aneurinibacillus</taxon>
    </lineage>
</organism>
<name>A0A0U5BDK6_9BACL</name>
<proteinExistence type="predicted"/>
<dbReference type="Proteomes" id="UP000217696">
    <property type="component" value="Chromosome"/>
</dbReference>
<gene>
    <name evidence="1" type="ORF">CB4_03923</name>
</gene>
<dbReference type="AlphaFoldDB" id="A0A0U5BDK6"/>
<evidence type="ECO:0000313" key="2">
    <source>
        <dbReference type="Proteomes" id="UP000217696"/>
    </source>
</evidence>
<dbReference type="EMBL" id="AP017312">
    <property type="protein sequence ID" value="BAU29686.1"/>
    <property type="molecule type" value="Genomic_DNA"/>
</dbReference>
<evidence type="ECO:0000313" key="1">
    <source>
        <dbReference type="EMBL" id="BAU29686.1"/>
    </source>
</evidence>
<dbReference type="KEGG" id="asoc:CB4_03923"/>
<dbReference type="RefSeq" id="WP_096467342.1">
    <property type="nucleotide sequence ID" value="NZ_AP017312.1"/>
</dbReference>